<keyword evidence="1" id="KW-0812">Transmembrane</keyword>
<evidence type="ECO:0000256" key="1">
    <source>
        <dbReference type="SAM" id="Phobius"/>
    </source>
</evidence>
<proteinExistence type="predicted"/>
<feature type="transmembrane region" description="Helical" evidence="1">
    <location>
        <begin position="28"/>
        <end position="48"/>
    </location>
</feature>
<reference evidence="2" key="1">
    <citation type="submission" date="2023-02" db="EMBL/GenBank/DDBJ databases">
        <title>Genome sequence of Hyphococcus flavus.</title>
        <authorList>
            <person name="Rong J.-C."/>
            <person name="Zhao Q."/>
            <person name="Yi M."/>
            <person name="Wu J.-Y."/>
        </authorList>
    </citation>
    <scope>NUCLEOTIDE SEQUENCE</scope>
    <source>
        <strain evidence="2">MCCC 1K03223</strain>
    </source>
</reference>
<evidence type="ECO:0000313" key="2">
    <source>
        <dbReference type="EMBL" id="WDI31423.1"/>
    </source>
</evidence>
<keyword evidence="1" id="KW-1133">Transmembrane helix</keyword>
<keyword evidence="1" id="KW-0472">Membrane</keyword>
<dbReference type="AlphaFoldDB" id="A0AAF0CFU1"/>
<evidence type="ECO:0000313" key="3">
    <source>
        <dbReference type="Proteomes" id="UP001214043"/>
    </source>
</evidence>
<dbReference type="KEGG" id="hfl:PUV54_15845"/>
<feature type="transmembrane region" description="Helical" evidence="1">
    <location>
        <begin position="277"/>
        <end position="300"/>
    </location>
</feature>
<gene>
    <name evidence="2" type="ORF">PUV54_15845</name>
</gene>
<sequence>MSGRLVVGEVLNETFQFGMQRWSSVFRFAWAPLIIAGLITWGLFQFVFDVEALEAAEKAADFSGFDEILNVSPAVAILAGLAGGVLMMAVLAGAFASIYRLVALGEDRPGFVQLRFDGPAQRVFVAQIILTLINYGTVLLAVLLGLTFAGASIGDFFSSSREFFSLVMQAGQDPNFQPSEEEMQAMAAPIGGVMLGGLIAAPVLIFINIKLAPFVAGSAAENRLLLFGAYRLTSSYFWPLFGVSALFILALFAMAMAFSLAMSFVEVMSTLGGSLGFIGSLFSIIGVALSLAYQVFVVGLQLSFQGIIYRQLKTGQ</sequence>
<feature type="transmembrane region" description="Helical" evidence="1">
    <location>
        <begin position="237"/>
        <end position="265"/>
    </location>
</feature>
<organism evidence="2 3">
    <name type="scientific">Hyphococcus flavus</name>
    <dbReference type="NCBI Taxonomy" id="1866326"/>
    <lineage>
        <taxon>Bacteria</taxon>
        <taxon>Pseudomonadati</taxon>
        <taxon>Pseudomonadota</taxon>
        <taxon>Alphaproteobacteria</taxon>
        <taxon>Parvularculales</taxon>
        <taxon>Parvularculaceae</taxon>
        <taxon>Hyphococcus</taxon>
    </lineage>
</organism>
<accession>A0AAF0CFU1</accession>
<feature type="transmembrane region" description="Helical" evidence="1">
    <location>
        <begin position="193"/>
        <end position="216"/>
    </location>
</feature>
<feature type="transmembrane region" description="Helical" evidence="1">
    <location>
        <begin position="123"/>
        <end position="149"/>
    </location>
</feature>
<dbReference type="Proteomes" id="UP001214043">
    <property type="component" value="Chromosome"/>
</dbReference>
<protein>
    <submittedName>
        <fullName evidence="2">Uncharacterized protein</fullName>
    </submittedName>
</protein>
<name>A0AAF0CFU1_9PROT</name>
<dbReference type="EMBL" id="CP118166">
    <property type="protein sequence ID" value="WDI31423.1"/>
    <property type="molecule type" value="Genomic_DNA"/>
</dbReference>
<dbReference type="RefSeq" id="WP_274493312.1">
    <property type="nucleotide sequence ID" value="NZ_CP118166.1"/>
</dbReference>
<keyword evidence="3" id="KW-1185">Reference proteome</keyword>
<feature type="transmembrane region" description="Helical" evidence="1">
    <location>
        <begin position="74"/>
        <end position="102"/>
    </location>
</feature>